<organism evidence="1 2">
    <name type="scientific">Caerostris extrusa</name>
    <name type="common">Bark spider</name>
    <name type="synonym">Caerostris bankana</name>
    <dbReference type="NCBI Taxonomy" id="172846"/>
    <lineage>
        <taxon>Eukaryota</taxon>
        <taxon>Metazoa</taxon>
        <taxon>Ecdysozoa</taxon>
        <taxon>Arthropoda</taxon>
        <taxon>Chelicerata</taxon>
        <taxon>Arachnida</taxon>
        <taxon>Araneae</taxon>
        <taxon>Araneomorphae</taxon>
        <taxon>Entelegynae</taxon>
        <taxon>Araneoidea</taxon>
        <taxon>Araneidae</taxon>
        <taxon>Caerostris</taxon>
    </lineage>
</organism>
<proteinExistence type="predicted"/>
<gene>
    <name evidence="1" type="ORF">CEXT_335681</name>
</gene>
<evidence type="ECO:0000313" key="1">
    <source>
        <dbReference type="EMBL" id="GIY19106.1"/>
    </source>
</evidence>
<evidence type="ECO:0000313" key="2">
    <source>
        <dbReference type="Proteomes" id="UP001054945"/>
    </source>
</evidence>
<protein>
    <submittedName>
        <fullName evidence="1">Uncharacterized protein</fullName>
    </submittedName>
</protein>
<dbReference type="Proteomes" id="UP001054945">
    <property type="component" value="Unassembled WGS sequence"/>
</dbReference>
<comment type="caution">
    <text evidence="1">The sequence shown here is derived from an EMBL/GenBank/DDBJ whole genome shotgun (WGS) entry which is preliminary data.</text>
</comment>
<sequence length="128" mass="14608">MIMKPANIHAFMKQLNADLNIKITCKLTTQYLKLEPDTESLHATITKFLDDTNVPYYIITPKNLRPVKAVLRGLPINKDIDAIKTKLTDLNFQILNIYQLKNSTKPGHLCHYFKSSLLLLLTLKKSGL</sequence>
<dbReference type="EMBL" id="BPLR01007717">
    <property type="protein sequence ID" value="GIY19106.1"/>
    <property type="molecule type" value="Genomic_DNA"/>
</dbReference>
<accession>A0AAV4RFK2</accession>
<reference evidence="1 2" key="1">
    <citation type="submission" date="2021-06" db="EMBL/GenBank/DDBJ databases">
        <title>Caerostris extrusa draft genome.</title>
        <authorList>
            <person name="Kono N."/>
            <person name="Arakawa K."/>
        </authorList>
    </citation>
    <scope>NUCLEOTIDE SEQUENCE [LARGE SCALE GENOMIC DNA]</scope>
</reference>
<keyword evidence="2" id="KW-1185">Reference proteome</keyword>
<dbReference type="AlphaFoldDB" id="A0AAV4RFK2"/>
<name>A0AAV4RFK2_CAEEX</name>